<feature type="signal peptide" evidence="1">
    <location>
        <begin position="1"/>
        <end position="18"/>
    </location>
</feature>
<comment type="caution">
    <text evidence="2">The sequence shown here is derived from an EMBL/GenBank/DDBJ whole genome shotgun (WGS) entry which is preliminary data.</text>
</comment>
<dbReference type="InterPro" id="IPR013783">
    <property type="entry name" value="Ig-like_fold"/>
</dbReference>
<dbReference type="NCBIfam" id="TIGR04131">
    <property type="entry name" value="Bac_Flav_CTERM"/>
    <property type="match status" value="1"/>
</dbReference>
<name>A0ABU2Y2S6_9FLAO</name>
<sequence length="1324" mass="145234">MKKSLIIFILLLSNAVLGQGEANNWFFGHNAGIEFDYTNGTVTNISNPLVRIRTEEGCSAFSDPNGNLLFYSDGSTVWNKNHLIMDGGSNLKGNPSSTQSAMIIPKPMSSTEFYIFTVGAYFNTEVPGFNYYTIDMSLNGGLGKVVGGPTDLSGPLSLQWTEKVAAVKGAQCNTNWVISYDGNNLKAYMVDPSGVNTTPVSSFAPAPTDGDDRRGYLKVSPDGKKIAIAHFLYTQDNPIGNSSVIIYDFDDSTGKASNPVRVFNDPSNFEHAYGLEFSRQSTKLYASTFDGINNRVYQYDLTNSDVANSAIMVQNQIGYRGALQLGPDGKIYATVPVDYWTGTQFLDVINAPDELGINCDYQQDVINLGTGMATQGLPPFLSSIFSPIEITGNDGSGNSIVLNGQLVDLCLGDDLTISPETISGTATYEWTFNGNVVSTTEDLVLTNIQLSNIGDYNLEVTSVDACGRTSFRNGNFSIQSVNEPPIAYPVTTQIVCDPLYTGTFAFDFDTMYSSVVLNGQDPNTFEVKYFSSQADADANTNELPVPFDSPNISIFARIQNINNNNCFDTTSFDITIYQSALPLNASSIPPMQNCDNISYGTLNDGINITDLTVYQPLISNGQNPTDFPLTYYTDAAYSISIPDPTAFQNSVVGGQTIYVRSTNQIEPTCFTDTQFELEIFTTPTPIQPSNMILCDDDNNGTMSFDLTSQNALINTESGMVITYHASQNDADLNLNPIISPHESGVTTIYVRVENTLHPSCYDTTSFGLEVYDSAFPLDSASITSIAYCDNTSVGTDTDGIIVFDLTERSIDILNGQAASEFTLTYFTASNYDPTSEILDPINFQNTVVGGQTIYVRMTNNLESSCYSDTSFTIEVFELPVIQPTMIFKNCDEDGNPDGFTDYNLEEANAYITNGATDLTVTYHLSMIDADTGSNAVNPSPFNNVTAATVYARVETVDGCHRVSTVSLEVSTTSFPAGYSYTLETCDDDDTIDGLHLFDLTQASSDMIAQFPSGQNLSVHYYTNQNDAQLEQNEIVSQSDYMSETPFNQTLYVRVESNDNGACFGVGPFLELIVYERPEFEVIPEAVVCLNLPPIILEVFNPKDVYTYEWTDENNQVISTETTVEVSVGGVYTVIATSGLNCESFPQTVTVIESDIAVLDHDDVTITDDSSNNTITINNENNNLGLGDYEFALDDELGPYQDESLFEQVMPGLHTIYVRDKNGCGLAMLEVSVIGFPKFFTPNDDGFNDTWTILGVSRDFYPTSLIYIYDRFGKILAKVDPLGEGWNGFYNGTELPSDDYWFSVELIDKNGETRNRKGNFSLIRR</sequence>
<proteinExistence type="predicted"/>
<dbReference type="RefSeq" id="WP_311592370.1">
    <property type="nucleotide sequence ID" value="NZ_JAVRHV010000001.1"/>
</dbReference>
<dbReference type="InterPro" id="IPR011042">
    <property type="entry name" value="6-blade_b-propeller_TolB-like"/>
</dbReference>
<accession>A0ABU2Y2S6</accession>
<dbReference type="Proteomes" id="UP001252186">
    <property type="component" value="Unassembled WGS sequence"/>
</dbReference>
<dbReference type="Gene3D" id="2.120.10.30">
    <property type="entry name" value="TolB, C-terminal domain"/>
    <property type="match status" value="1"/>
</dbReference>
<gene>
    <name evidence="2" type="ORF">RM519_04525</name>
</gene>
<dbReference type="EMBL" id="JAVRHV010000001">
    <property type="protein sequence ID" value="MDT0552501.1"/>
    <property type="molecule type" value="Genomic_DNA"/>
</dbReference>
<evidence type="ECO:0000313" key="2">
    <source>
        <dbReference type="EMBL" id="MDT0552501.1"/>
    </source>
</evidence>
<protein>
    <submittedName>
        <fullName evidence="2">T9SS type B sorting domain-containing protein</fullName>
    </submittedName>
</protein>
<dbReference type="InterPro" id="IPR026341">
    <property type="entry name" value="T9SS_type_B"/>
</dbReference>
<dbReference type="Gene3D" id="2.60.40.10">
    <property type="entry name" value="Immunoglobulins"/>
    <property type="match status" value="1"/>
</dbReference>
<reference evidence="2 3" key="1">
    <citation type="submission" date="2023-09" db="EMBL/GenBank/DDBJ databases">
        <authorList>
            <person name="Rey-Velasco X."/>
        </authorList>
    </citation>
    <scope>NUCLEOTIDE SEQUENCE [LARGE SCALE GENOMIC DNA]</scope>
    <source>
        <strain evidence="2 3">P050</strain>
    </source>
</reference>
<feature type="chain" id="PRO_5047494326" evidence="1">
    <location>
        <begin position="19"/>
        <end position="1324"/>
    </location>
</feature>
<organism evidence="2 3">
    <name type="scientific">Urechidicola vernalis</name>
    <dbReference type="NCBI Taxonomy" id="3075600"/>
    <lineage>
        <taxon>Bacteria</taxon>
        <taxon>Pseudomonadati</taxon>
        <taxon>Bacteroidota</taxon>
        <taxon>Flavobacteriia</taxon>
        <taxon>Flavobacteriales</taxon>
        <taxon>Flavobacteriaceae</taxon>
        <taxon>Urechidicola</taxon>
    </lineage>
</organism>
<dbReference type="Pfam" id="PF13585">
    <property type="entry name" value="CHU_C"/>
    <property type="match status" value="1"/>
</dbReference>
<keyword evidence="1" id="KW-0732">Signal</keyword>
<evidence type="ECO:0000256" key="1">
    <source>
        <dbReference type="SAM" id="SignalP"/>
    </source>
</evidence>
<keyword evidence="3" id="KW-1185">Reference proteome</keyword>
<dbReference type="SUPFAM" id="SSF75011">
    <property type="entry name" value="3-carboxy-cis,cis-mucoante lactonizing enzyme"/>
    <property type="match status" value="1"/>
</dbReference>
<evidence type="ECO:0000313" key="3">
    <source>
        <dbReference type="Proteomes" id="UP001252186"/>
    </source>
</evidence>